<sequence length="488" mass="52830">MTSELNQRIVGVSHTDCEAGDRTAYVETASGAASASHSGMSTTPNKRPRPHSHNYSGPTSRALKAFLVASVVTLLALITTASTSGKIEELRASLAAGFFEDEGGDKVIMDGSAPRRDCGLTQEAWNRAVGLERHDPCRDTFIRASGLASDAYAKRRAGGGYVEDEWALVTGGAGFIGSELVKQLLAIGLRVRVLDDLSTGSRARLAFAAEKQKEGKFALVEGDIRQYKDVKSAMANVAYVFHLAAVSKVKPTLDASKHDIVYACVEANVKGTENVLRATRERDDELLAAKKRRVRFVYAGSSTYYGNQPTPFDEERTHLRTTTTPYATTKAQGEDLARLYYSMYGVEAVITRLFMVYGPDEPAEGEQAVVTGRFFASAIAGEALEIEGDGTQFRDFIFVEDAARGLILAAMNDAATGRTFNIGSGTSTTVLDLAKMISSKHRFVDAREADLKGTLASTCLAKRVLGFEAKKLLTEYVRDVKQTKGIKI</sequence>
<evidence type="ECO:0000259" key="2">
    <source>
        <dbReference type="Pfam" id="PF01370"/>
    </source>
</evidence>
<name>A0A7R9T2A0_9CHLO</name>
<protein>
    <recommendedName>
        <fullName evidence="2">NAD-dependent epimerase/dehydratase domain-containing protein</fullName>
    </recommendedName>
</protein>
<dbReference type="InterPro" id="IPR050177">
    <property type="entry name" value="Lipid_A_modif_metabolic_enz"/>
</dbReference>
<organism evidence="3">
    <name type="scientific">Ostreococcus sp. 'lucimarinus'</name>
    <dbReference type="NCBI Taxonomy" id="242159"/>
    <lineage>
        <taxon>Eukaryota</taxon>
        <taxon>Viridiplantae</taxon>
        <taxon>Chlorophyta</taxon>
        <taxon>Mamiellophyceae</taxon>
        <taxon>Mamiellales</taxon>
        <taxon>Bathycoccaceae</taxon>
        <taxon>Ostreococcus</taxon>
    </lineage>
</organism>
<dbReference type="AlphaFoldDB" id="A0A7R9T2A0"/>
<accession>A0A7R9T2A0</accession>
<dbReference type="InterPro" id="IPR001509">
    <property type="entry name" value="Epimerase_deHydtase"/>
</dbReference>
<dbReference type="PANTHER" id="PTHR43245">
    <property type="entry name" value="BIFUNCTIONAL POLYMYXIN RESISTANCE PROTEIN ARNA"/>
    <property type="match status" value="1"/>
</dbReference>
<proteinExistence type="predicted"/>
<dbReference type="EMBL" id="HBDX01003826">
    <property type="protein sequence ID" value="CAD8222571.1"/>
    <property type="molecule type" value="Transcribed_RNA"/>
</dbReference>
<dbReference type="InterPro" id="IPR036291">
    <property type="entry name" value="NAD(P)-bd_dom_sf"/>
</dbReference>
<evidence type="ECO:0000313" key="3">
    <source>
        <dbReference type="EMBL" id="CAD8222571.1"/>
    </source>
</evidence>
<evidence type="ECO:0000256" key="1">
    <source>
        <dbReference type="SAM" id="MobiDB-lite"/>
    </source>
</evidence>
<reference evidence="3" key="1">
    <citation type="submission" date="2021-01" db="EMBL/GenBank/DDBJ databases">
        <authorList>
            <person name="Corre E."/>
            <person name="Pelletier E."/>
            <person name="Niang G."/>
            <person name="Scheremetjew M."/>
            <person name="Finn R."/>
            <person name="Kale V."/>
            <person name="Holt S."/>
            <person name="Cochrane G."/>
            <person name="Meng A."/>
            <person name="Brown T."/>
            <person name="Cohen L."/>
        </authorList>
    </citation>
    <scope>NUCLEOTIDE SEQUENCE</scope>
    <source>
        <strain evidence="3">Clade-A-BCC118000</strain>
    </source>
</reference>
<feature type="domain" description="NAD-dependent epimerase/dehydratase" evidence="2">
    <location>
        <begin position="167"/>
        <end position="423"/>
    </location>
</feature>
<dbReference type="PANTHER" id="PTHR43245:SF13">
    <property type="entry name" value="UDP-D-APIOSE_UDP-D-XYLOSE SYNTHASE 2"/>
    <property type="match status" value="1"/>
</dbReference>
<dbReference type="Gene3D" id="3.40.50.720">
    <property type="entry name" value="NAD(P)-binding Rossmann-like Domain"/>
    <property type="match status" value="1"/>
</dbReference>
<dbReference type="Gene3D" id="3.90.25.10">
    <property type="entry name" value="UDP-galactose 4-epimerase, domain 1"/>
    <property type="match status" value="1"/>
</dbReference>
<dbReference type="Pfam" id="PF01370">
    <property type="entry name" value="Epimerase"/>
    <property type="match status" value="1"/>
</dbReference>
<feature type="compositionally biased region" description="Low complexity" evidence="1">
    <location>
        <begin position="29"/>
        <end position="39"/>
    </location>
</feature>
<dbReference type="SUPFAM" id="SSF51735">
    <property type="entry name" value="NAD(P)-binding Rossmann-fold domains"/>
    <property type="match status" value="1"/>
</dbReference>
<gene>
    <name evidence="3" type="ORF">OLUC0939_LOCUS3295</name>
</gene>
<feature type="region of interest" description="Disordered" evidence="1">
    <location>
        <begin position="29"/>
        <end position="57"/>
    </location>
</feature>